<evidence type="ECO:0000256" key="3">
    <source>
        <dbReference type="PIRSR" id="PIRSR613078-2"/>
    </source>
</evidence>
<dbReference type="SMART" id="SM00855">
    <property type="entry name" value="PGAM"/>
    <property type="match status" value="1"/>
</dbReference>
<dbReference type="InterPro" id="IPR013078">
    <property type="entry name" value="His_Pase_superF_clade-1"/>
</dbReference>
<evidence type="ECO:0000256" key="1">
    <source>
        <dbReference type="ARBA" id="ARBA00022801"/>
    </source>
</evidence>
<dbReference type="GO" id="GO:0005829">
    <property type="term" value="C:cytosol"/>
    <property type="evidence" value="ECO:0007669"/>
    <property type="project" value="TreeGrafter"/>
</dbReference>
<feature type="active site" description="Proton donor/acceptor" evidence="2">
    <location>
        <position position="84"/>
    </location>
</feature>
<sequence length="189" mass="21566">MILAMVRHGETDYNKQRLIQGRIDNVLNENGKNQAHTLGTYLKENNETFDVLMTSPMLRAKETAQILGSHLNMTITSEHVAFIERDFGPFEGKSVAETLPFITKHDFKTKGYEDNEALLKRLSDAVNDLYKTHQGKKVLLVVHAHVIKSLLILADFEKYDYITHYVGNSSIVYFDVKPDQISVLNQIDL</sequence>
<dbReference type="PANTHER" id="PTHR46517">
    <property type="entry name" value="FRUCTOSE-2,6-BISPHOSPHATASE TIGAR"/>
    <property type="match status" value="1"/>
</dbReference>
<keyword evidence="1" id="KW-0378">Hydrolase</keyword>
<feature type="active site" description="Tele-phosphohistidine intermediate" evidence="2">
    <location>
        <position position="8"/>
    </location>
</feature>
<dbReference type="GO" id="GO:0045820">
    <property type="term" value="P:negative regulation of glycolytic process"/>
    <property type="evidence" value="ECO:0007669"/>
    <property type="project" value="TreeGrafter"/>
</dbReference>
<dbReference type="PANTHER" id="PTHR46517:SF1">
    <property type="entry name" value="FRUCTOSE-2,6-BISPHOSPHATASE TIGAR"/>
    <property type="match status" value="1"/>
</dbReference>
<evidence type="ECO:0000256" key="2">
    <source>
        <dbReference type="PIRSR" id="PIRSR613078-1"/>
    </source>
</evidence>
<dbReference type="InterPro" id="IPR001345">
    <property type="entry name" value="PG/BPGM_mutase_AS"/>
</dbReference>
<feature type="binding site" evidence="3">
    <location>
        <begin position="7"/>
        <end position="14"/>
    </location>
    <ligand>
        <name>substrate</name>
    </ligand>
</feature>
<dbReference type="SUPFAM" id="SSF53254">
    <property type="entry name" value="Phosphoglycerate mutase-like"/>
    <property type="match status" value="1"/>
</dbReference>
<protein>
    <submittedName>
        <fullName evidence="4">Histidine phosphatase family protein</fullName>
    </submittedName>
</protein>
<dbReference type="GO" id="GO:0004331">
    <property type="term" value="F:fructose-2,6-bisphosphate 2-phosphatase activity"/>
    <property type="evidence" value="ECO:0007669"/>
    <property type="project" value="TreeGrafter"/>
</dbReference>
<accession>A0A553II41</accession>
<dbReference type="CDD" id="cd07067">
    <property type="entry name" value="HP_PGM_like"/>
    <property type="match status" value="1"/>
</dbReference>
<dbReference type="OMA" id="VWRHGNT"/>
<dbReference type="RefSeq" id="WP_012242632.1">
    <property type="nucleotide sequence ID" value="NZ_JACAOE010000001.1"/>
</dbReference>
<dbReference type="InterPro" id="IPR051695">
    <property type="entry name" value="Phosphoglycerate_Mutase"/>
</dbReference>
<name>A0A553II41_ACHLA</name>
<feature type="binding site" evidence="3">
    <location>
        <position position="59"/>
    </location>
    <ligand>
        <name>substrate</name>
    </ligand>
</feature>
<dbReference type="PROSITE" id="PS00175">
    <property type="entry name" value="PG_MUTASE"/>
    <property type="match status" value="1"/>
</dbReference>
<gene>
    <name evidence="4" type="ORF">FNV44_02180</name>
</gene>
<dbReference type="EMBL" id="VKID01000001">
    <property type="protein sequence ID" value="TRX99870.1"/>
    <property type="molecule type" value="Genomic_DNA"/>
</dbReference>
<comment type="caution">
    <text evidence="4">The sequence shown here is derived from an EMBL/GenBank/DDBJ whole genome shotgun (WGS) entry which is preliminary data.</text>
</comment>
<dbReference type="Proteomes" id="UP000315938">
    <property type="component" value="Unassembled WGS sequence"/>
</dbReference>
<dbReference type="Pfam" id="PF00300">
    <property type="entry name" value="His_Phos_1"/>
    <property type="match status" value="1"/>
</dbReference>
<dbReference type="AlphaFoldDB" id="A0A553II41"/>
<proteinExistence type="predicted"/>
<evidence type="ECO:0000313" key="5">
    <source>
        <dbReference type="Proteomes" id="UP000315938"/>
    </source>
</evidence>
<dbReference type="GO" id="GO:0043456">
    <property type="term" value="P:regulation of pentose-phosphate shunt"/>
    <property type="evidence" value="ECO:0007669"/>
    <property type="project" value="TreeGrafter"/>
</dbReference>
<dbReference type="GeneID" id="41338850"/>
<dbReference type="Gene3D" id="3.40.50.1240">
    <property type="entry name" value="Phosphoglycerate mutase-like"/>
    <property type="match status" value="1"/>
</dbReference>
<organism evidence="4 5">
    <name type="scientific">Acholeplasma laidlawii</name>
    <dbReference type="NCBI Taxonomy" id="2148"/>
    <lineage>
        <taxon>Bacteria</taxon>
        <taxon>Bacillati</taxon>
        <taxon>Mycoplasmatota</taxon>
        <taxon>Mollicutes</taxon>
        <taxon>Acholeplasmatales</taxon>
        <taxon>Acholeplasmataceae</taxon>
        <taxon>Acholeplasma</taxon>
    </lineage>
</organism>
<reference evidence="4 5" key="1">
    <citation type="submission" date="2019-07" db="EMBL/GenBank/DDBJ databases">
        <title>Genome sequence of Acholeplasma laidlawii strain with increased resistance to erythromycin.</title>
        <authorList>
            <person name="Medvedeva E.S."/>
            <person name="Baranova N.B."/>
            <person name="Siniagina M.N."/>
            <person name="Mouzykantov A."/>
            <person name="Chernova O.A."/>
            <person name="Chernov V.M."/>
        </authorList>
    </citation>
    <scope>NUCLEOTIDE SEQUENCE [LARGE SCALE GENOMIC DNA]</scope>
    <source>
        <strain evidence="4 5">PG8REry</strain>
    </source>
</reference>
<evidence type="ECO:0000313" key="4">
    <source>
        <dbReference type="EMBL" id="TRX99870.1"/>
    </source>
</evidence>
<dbReference type="InterPro" id="IPR029033">
    <property type="entry name" value="His_PPase_superfam"/>
</dbReference>